<evidence type="ECO:0000256" key="1">
    <source>
        <dbReference type="SAM" id="MobiDB-lite"/>
    </source>
</evidence>
<organism evidence="3 4">
    <name type="scientific">Bionectria ochroleuca</name>
    <name type="common">Gliocladium roseum</name>
    <dbReference type="NCBI Taxonomy" id="29856"/>
    <lineage>
        <taxon>Eukaryota</taxon>
        <taxon>Fungi</taxon>
        <taxon>Dikarya</taxon>
        <taxon>Ascomycota</taxon>
        <taxon>Pezizomycotina</taxon>
        <taxon>Sordariomycetes</taxon>
        <taxon>Hypocreomycetidae</taxon>
        <taxon>Hypocreales</taxon>
        <taxon>Bionectriaceae</taxon>
        <taxon>Clonostachys</taxon>
    </lineage>
</organism>
<evidence type="ECO:0000259" key="2">
    <source>
        <dbReference type="PROSITE" id="PS50181"/>
    </source>
</evidence>
<reference evidence="3 4" key="1">
    <citation type="submission" date="2019-06" db="EMBL/GenBank/DDBJ databases">
        <authorList>
            <person name="Broberg M."/>
        </authorList>
    </citation>
    <scope>NUCLEOTIDE SEQUENCE [LARGE SCALE GENOMIC DNA]</scope>
</reference>
<gene>
    <name evidence="3" type="ORF">CLO192961_LOCUS315822</name>
</gene>
<keyword evidence="4" id="KW-1185">Reference proteome</keyword>
<accession>A0ABY6UP07</accession>
<comment type="caution">
    <text evidence="3">The sequence shown here is derived from an EMBL/GenBank/DDBJ whole genome shotgun (WGS) entry which is preliminary data.</text>
</comment>
<dbReference type="Proteomes" id="UP000766486">
    <property type="component" value="Unassembled WGS sequence"/>
</dbReference>
<sequence length="736" mass="83392">MENVNIPTEASKQFLRDADGNERLFAPASLATTPAEDKQPPPLTPLTPMPAEEKRPPTSTPLTSMPAEDKKPPLSASLVAIPVEDKQPPPPASLVVMPVENKRPPTPTSLAAMPVENKRPHTPNSLTSIPTEKKRRSTPLSLSSMPVENKQPPPPASLTSVPADNERLSVPASLTAMPAEVMNRMIQELDPVSLINLSLASEQFWNIIKPGHEEHVARLLVLECKKENGGAEPFINRRDLNAANDSSAHRQALDHPFDDARWAAQLFACGGCLEILPHYHFSNRSIQSEGFRKPMFGTPPVEPRTSWRPSPGGTDLKQVDGPASAQPKEPCPPDDDFDLRKYLAAFQALGLDFSTEINPEYARGEAFIRIQDWGRDMSEASVRALKKMFAEISRRGHDRRNRRCHECRFKATQLADYHILGASAGAVQNSRTVYCGNALGRFFPGYSNLYGEQYPPIPCLRASWFYNWMKFQEVWDMRMIRCPGCEIWQEIRAFRLIKAESGNGFKVKPGAFENEVGPKLPETEDEWDEWQHEREWEDAPCWIPTILEQQSLEECLCNRCFVKENGEDELKQALLLWLFHEQSKELARVEGLIKEGWGSINMVLRGTDPDYLNARRKLNDNHDYYAMGISSHMDPYVKLTTDSKMFFTSWYEALFPNDEARTFASCFDPASWHYHWLVNFKLLWRHWSHLTGMMRKVRDDPEPLVSWALDPQLGLPFYDKDVALDPKLSGSSKSSS</sequence>
<name>A0ABY6UP07_BIOOC</name>
<dbReference type="PROSITE" id="PS50181">
    <property type="entry name" value="FBOX"/>
    <property type="match status" value="1"/>
</dbReference>
<proteinExistence type="predicted"/>
<evidence type="ECO:0000313" key="4">
    <source>
        <dbReference type="Proteomes" id="UP000766486"/>
    </source>
</evidence>
<feature type="region of interest" description="Disordered" evidence="1">
    <location>
        <begin position="1"/>
        <end position="162"/>
    </location>
</feature>
<feature type="compositionally biased region" description="Polar residues" evidence="1">
    <location>
        <begin position="1"/>
        <end position="11"/>
    </location>
</feature>
<evidence type="ECO:0000313" key="3">
    <source>
        <dbReference type="EMBL" id="VUC31968.1"/>
    </source>
</evidence>
<dbReference type="InterPro" id="IPR001810">
    <property type="entry name" value="F-box_dom"/>
</dbReference>
<dbReference type="EMBL" id="CABFNS010000837">
    <property type="protein sequence ID" value="VUC31968.1"/>
    <property type="molecule type" value="Genomic_DNA"/>
</dbReference>
<protein>
    <recommendedName>
        <fullName evidence="2">F-box domain-containing protein</fullName>
    </recommendedName>
</protein>
<feature type="domain" description="F-box" evidence="2">
    <location>
        <begin position="171"/>
        <end position="219"/>
    </location>
</feature>
<feature type="region of interest" description="Disordered" evidence="1">
    <location>
        <begin position="292"/>
        <end position="331"/>
    </location>
</feature>